<keyword evidence="5 9" id="KW-0479">Metal-binding</keyword>
<dbReference type="InterPro" id="IPR006680">
    <property type="entry name" value="Amidohydro-rel"/>
</dbReference>
<dbReference type="AlphaFoldDB" id="A0A069DTH7"/>
<sequence length="433" mass="48089">MSCTFIGPVVHSFKNDEITIIEEAAITVSNGKITSINLNSKTEDKSINATIIRLKKGQFLCPGLIDLHIHASQFPNICLGMDKPLLEWLRTYTIPLEKKYNDINFAEKIYNYIVNTTLKCGTTTACYYATIYRQSTEKLAQIASDLGQRALIGKVNMNQNSVLDYVETTEDSLKETEEFIQSVKKLNDPLIEAVITPRFAVSCDMDLLKGLGALASKHHLYIQTHVSENKEEVDFVSKLFPESKNYSEIYDKANLLTTKTILGHGVYLTNEEHTLLSGKGVAIAHCPNSNTMLQSGECDVRTLWKNGINVGLGTDVAGGCNPSIIDTMRSALANSLHISFHNQNHIPLNYHEVFYMATLGGAQALRKDHLIGNFVEGKEFDALIVDMNIGSSLSGSLQEHTLLELVQKFIYSGDDRNIDSVYVKGKLVSSKQK</sequence>
<evidence type="ECO:0000259" key="10">
    <source>
        <dbReference type="Pfam" id="PF01979"/>
    </source>
</evidence>
<dbReference type="InterPro" id="IPR051607">
    <property type="entry name" value="Metallo-dep_hydrolases"/>
</dbReference>
<reference evidence="11" key="1">
    <citation type="journal article" date="2015" name="J. Med. Entomol.">
        <title>A Deep Insight Into the Sialotranscriptome of the Chagas Disease Vector, Panstrongylus megistus (Hemiptera: Heteroptera).</title>
        <authorList>
            <person name="Ribeiro J.M."/>
            <person name="Schwarz A."/>
            <person name="Francischetti I.M."/>
        </authorList>
    </citation>
    <scope>NUCLEOTIDE SEQUENCE</scope>
    <source>
        <tissue evidence="11">Salivary glands</tissue>
    </source>
</reference>
<dbReference type="FunFam" id="3.20.20.140:FF:000022">
    <property type="entry name" value="Guanine deaminase"/>
    <property type="match status" value="1"/>
</dbReference>
<dbReference type="GO" id="GO:0008892">
    <property type="term" value="F:guanine deaminase activity"/>
    <property type="evidence" value="ECO:0007669"/>
    <property type="project" value="UniProtKB-UniRule"/>
</dbReference>
<evidence type="ECO:0000256" key="6">
    <source>
        <dbReference type="ARBA" id="ARBA00022801"/>
    </source>
</evidence>
<comment type="similarity">
    <text evidence="2 9">Belongs to the metallo-dependent hydrolases superfamily. ATZ/TRZ family.</text>
</comment>
<dbReference type="SUPFAM" id="SSF51338">
    <property type="entry name" value="Composite domain of metallo-dependent hydrolases"/>
    <property type="match status" value="1"/>
</dbReference>
<evidence type="ECO:0000256" key="7">
    <source>
        <dbReference type="ARBA" id="ARBA00022833"/>
    </source>
</evidence>
<dbReference type="Gene3D" id="3.20.20.140">
    <property type="entry name" value="Metal-dependent hydrolases"/>
    <property type="match status" value="1"/>
</dbReference>
<dbReference type="InterPro" id="IPR011059">
    <property type="entry name" value="Metal-dep_hydrolase_composite"/>
</dbReference>
<dbReference type="InterPro" id="IPR032466">
    <property type="entry name" value="Metal_Hydrolase"/>
</dbReference>
<dbReference type="SUPFAM" id="SSF51556">
    <property type="entry name" value="Metallo-dependent hydrolases"/>
    <property type="match status" value="1"/>
</dbReference>
<accession>A0A069DTH7</accession>
<keyword evidence="7 9" id="KW-0862">Zinc</keyword>
<comment type="pathway">
    <text evidence="1 9">Purine metabolism; guanine degradation; xanthine from guanine: step 1/1.</text>
</comment>
<protein>
    <recommendedName>
        <fullName evidence="4 9">Guanine deaminase</fullName>
        <shortName evidence="9">Guanase</shortName>
        <ecNumber evidence="3 9">3.5.4.3</ecNumber>
    </recommendedName>
    <alternativeName>
        <fullName evidence="9">Guanine aminohydrolase</fullName>
    </alternativeName>
</protein>
<dbReference type="PANTHER" id="PTHR11271">
    <property type="entry name" value="GUANINE DEAMINASE"/>
    <property type="match status" value="1"/>
</dbReference>
<comment type="catalytic activity">
    <reaction evidence="8 9">
        <text>guanine + H2O + H(+) = xanthine + NH4(+)</text>
        <dbReference type="Rhea" id="RHEA:14665"/>
        <dbReference type="ChEBI" id="CHEBI:15377"/>
        <dbReference type="ChEBI" id="CHEBI:15378"/>
        <dbReference type="ChEBI" id="CHEBI:16235"/>
        <dbReference type="ChEBI" id="CHEBI:17712"/>
        <dbReference type="ChEBI" id="CHEBI:28938"/>
        <dbReference type="EC" id="3.5.4.3"/>
    </reaction>
</comment>
<evidence type="ECO:0000256" key="8">
    <source>
        <dbReference type="ARBA" id="ARBA00051148"/>
    </source>
</evidence>
<dbReference type="GO" id="GO:0006147">
    <property type="term" value="P:guanine catabolic process"/>
    <property type="evidence" value="ECO:0007669"/>
    <property type="project" value="UniProtKB-UniRule"/>
</dbReference>
<dbReference type="NCBIfam" id="TIGR02967">
    <property type="entry name" value="guan_deamin"/>
    <property type="match status" value="1"/>
</dbReference>
<dbReference type="GO" id="GO:0005829">
    <property type="term" value="C:cytosol"/>
    <property type="evidence" value="ECO:0007669"/>
    <property type="project" value="TreeGrafter"/>
</dbReference>
<organism evidence="11">
    <name type="scientific">Panstrongylus megistus</name>
    <dbReference type="NCBI Taxonomy" id="65343"/>
    <lineage>
        <taxon>Eukaryota</taxon>
        <taxon>Metazoa</taxon>
        <taxon>Ecdysozoa</taxon>
        <taxon>Arthropoda</taxon>
        <taxon>Hexapoda</taxon>
        <taxon>Insecta</taxon>
        <taxon>Pterygota</taxon>
        <taxon>Neoptera</taxon>
        <taxon>Paraneoptera</taxon>
        <taxon>Hemiptera</taxon>
        <taxon>Heteroptera</taxon>
        <taxon>Panheteroptera</taxon>
        <taxon>Cimicomorpha</taxon>
        <taxon>Reduviidae</taxon>
        <taxon>Triatominae</taxon>
        <taxon>Panstrongylus</taxon>
    </lineage>
</organism>
<dbReference type="Gene3D" id="2.30.40.10">
    <property type="entry name" value="Urease, subunit C, domain 1"/>
    <property type="match status" value="1"/>
</dbReference>
<evidence type="ECO:0000256" key="9">
    <source>
        <dbReference type="RuleBase" id="RU366009"/>
    </source>
</evidence>
<dbReference type="PANTHER" id="PTHR11271:SF6">
    <property type="entry name" value="GUANINE DEAMINASE"/>
    <property type="match status" value="1"/>
</dbReference>
<comment type="cofactor">
    <cofactor evidence="9">
        <name>Zn(2+)</name>
        <dbReference type="ChEBI" id="CHEBI:29105"/>
    </cofactor>
    <text evidence="9">Binds 1 zinc ion per subunit.</text>
</comment>
<comment type="function">
    <text evidence="9">Catalyzes the hydrolytic deamination of guanine, producing xanthine and ammonia.</text>
</comment>
<dbReference type="Pfam" id="PF01979">
    <property type="entry name" value="Amidohydro_1"/>
    <property type="match status" value="1"/>
</dbReference>
<evidence type="ECO:0000313" key="11">
    <source>
        <dbReference type="EMBL" id="JAC87358.1"/>
    </source>
</evidence>
<dbReference type="UniPathway" id="UPA00603">
    <property type="reaction ID" value="UER00660"/>
</dbReference>
<dbReference type="InterPro" id="IPR014311">
    <property type="entry name" value="Guanine_deaminase"/>
</dbReference>
<dbReference type="EC" id="3.5.4.3" evidence="3 9"/>
<evidence type="ECO:0000256" key="4">
    <source>
        <dbReference type="ARBA" id="ARBA00014514"/>
    </source>
</evidence>
<evidence type="ECO:0000256" key="2">
    <source>
        <dbReference type="ARBA" id="ARBA00006745"/>
    </source>
</evidence>
<name>A0A069DTH7_9HEMI</name>
<evidence type="ECO:0000256" key="3">
    <source>
        <dbReference type="ARBA" id="ARBA00012781"/>
    </source>
</evidence>
<keyword evidence="6 9" id="KW-0378">Hydrolase</keyword>
<proteinExistence type="evidence at transcript level"/>
<feature type="domain" description="Amidohydrolase-related" evidence="10">
    <location>
        <begin position="59"/>
        <end position="428"/>
    </location>
</feature>
<evidence type="ECO:0000256" key="1">
    <source>
        <dbReference type="ARBA" id="ARBA00004984"/>
    </source>
</evidence>
<dbReference type="GO" id="GO:0008270">
    <property type="term" value="F:zinc ion binding"/>
    <property type="evidence" value="ECO:0007669"/>
    <property type="project" value="UniProtKB-UniRule"/>
</dbReference>
<dbReference type="EMBL" id="GBGD01001531">
    <property type="protein sequence ID" value="JAC87358.1"/>
    <property type="molecule type" value="mRNA"/>
</dbReference>
<evidence type="ECO:0000256" key="5">
    <source>
        <dbReference type="ARBA" id="ARBA00022723"/>
    </source>
</evidence>